<dbReference type="PANTHER" id="PTHR13696">
    <property type="entry name" value="P-LOOP CONTAINING NUCLEOSIDE TRIPHOSPHATE HYDROLASE"/>
    <property type="match status" value="1"/>
</dbReference>
<dbReference type="InterPro" id="IPR025669">
    <property type="entry name" value="AAA_dom"/>
</dbReference>
<keyword evidence="4" id="KW-1185">Reference proteome</keyword>
<dbReference type="InterPro" id="IPR050678">
    <property type="entry name" value="DNA_Partitioning_ATPase"/>
</dbReference>
<dbReference type="PANTHER" id="PTHR13696:SF52">
    <property type="entry name" value="PARA FAMILY PROTEIN CT_582"/>
    <property type="match status" value="1"/>
</dbReference>
<dbReference type="EMBL" id="AOMT01000026">
    <property type="protein sequence ID" value="KDN24846.1"/>
    <property type="molecule type" value="Genomic_DNA"/>
</dbReference>
<dbReference type="SUPFAM" id="SSF52540">
    <property type="entry name" value="P-loop containing nucleoside triphosphate hydrolases"/>
    <property type="match status" value="1"/>
</dbReference>
<dbReference type="RefSeq" id="WP_046698281.1">
    <property type="nucleotide sequence ID" value="NZ_AOMT01000026.1"/>
</dbReference>
<proteinExistence type="predicted"/>
<name>A0A066UBQ6_9GAMM</name>
<dbReference type="AlphaFoldDB" id="A0A066UBQ6"/>
<evidence type="ECO:0000259" key="2">
    <source>
        <dbReference type="Pfam" id="PF13614"/>
    </source>
</evidence>
<organism evidence="3 4">
    <name type="scientific">Moraxella bovoculi 237</name>
    <dbReference type="NCBI Taxonomy" id="743974"/>
    <lineage>
        <taxon>Bacteria</taxon>
        <taxon>Pseudomonadati</taxon>
        <taxon>Pseudomonadota</taxon>
        <taxon>Gammaproteobacteria</taxon>
        <taxon>Moraxellales</taxon>
        <taxon>Moraxellaceae</taxon>
        <taxon>Moraxella</taxon>
    </lineage>
</organism>
<reference evidence="3 4" key="1">
    <citation type="journal article" date="2014" name="Genome Announc.">
        <title>Draft Genome Sequence of Moraxella bovoculi Strain 237T (ATCC BAA-1259T) Isolated from a Calf with Infectious Bovine Keratoconjunctivitis.</title>
        <authorList>
            <person name="Calcutt M.J."/>
            <person name="Foecking M.F."/>
            <person name="Martin N.T."/>
            <person name="Mhlanga-Mutangadura T."/>
            <person name="Reilly T.J."/>
        </authorList>
    </citation>
    <scope>NUCLEOTIDE SEQUENCE [LARGE SCALE GENOMIC DNA]</scope>
    <source>
        <strain evidence="3 4">237</strain>
    </source>
</reference>
<protein>
    <submittedName>
        <fullName evidence="3">Chromosome partitioning protein ParA</fullName>
    </submittedName>
</protein>
<dbReference type="Proteomes" id="UP000035860">
    <property type="component" value="Unassembled WGS sequence"/>
</dbReference>
<evidence type="ECO:0000313" key="3">
    <source>
        <dbReference type="EMBL" id="KDN24846.1"/>
    </source>
</evidence>
<dbReference type="Pfam" id="PF13614">
    <property type="entry name" value="AAA_31"/>
    <property type="match status" value="1"/>
</dbReference>
<dbReference type="InterPro" id="IPR027417">
    <property type="entry name" value="P-loop_NTPase"/>
</dbReference>
<dbReference type="Gene3D" id="3.40.50.300">
    <property type="entry name" value="P-loop containing nucleotide triphosphate hydrolases"/>
    <property type="match status" value="1"/>
</dbReference>
<dbReference type="eggNOG" id="COG1192">
    <property type="taxonomic scope" value="Bacteria"/>
</dbReference>
<accession>A0A066UBQ6</accession>
<comment type="similarity">
    <text evidence="1">To B.subtilis soj.</text>
</comment>
<feature type="domain" description="AAA" evidence="2">
    <location>
        <begin position="1"/>
        <end position="180"/>
    </location>
</feature>
<dbReference type="OrthoDB" id="9815116at2"/>
<sequence length="272" mass="29410">MEIIAIANQKGGVGKTTTAVNLAAALSTIGKKKVLLIDLDPQGNATTGAGLDKNDLGKSIVDVLLDDTKIHKVIQKDAPAGFDMVGANRDLAGIDVSLADVEDAPFLLKKAIKAAKKSGKFGYDYVIMDCAPSLSMLTVNAFAVAKNVIIPMQCEYYALEGVVDLIDTIKRLKDINPDLHVRGVVRTMFDARNTLAQDVSAELEGYFGELLYKTAIPRSVRLAEAPSFGQSIFGYEKSSKGAIAYHALMNEVIDQAEKPELFKAKVRAQFDW</sequence>
<dbReference type="FunFam" id="3.40.50.300:FF:000285">
    <property type="entry name" value="Sporulation initiation inhibitor Soj"/>
    <property type="match status" value="1"/>
</dbReference>
<comment type="caution">
    <text evidence="3">The sequence shown here is derived from an EMBL/GenBank/DDBJ whole genome shotgun (WGS) entry which is preliminary data.</text>
</comment>
<evidence type="ECO:0000256" key="1">
    <source>
        <dbReference type="ARBA" id="ARBA00060876"/>
    </source>
</evidence>
<gene>
    <name evidence="3" type="ORF">MBO_07823</name>
</gene>
<dbReference type="CDD" id="cd02042">
    <property type="entry name" value="ParAB_family"/>
    <property type="match status" value="1"/>
</dbReference>
<evidence type="ECO:0000313" key="4">
    <source>
        <dbReference type="Proteomes" id="UP000035860"/>
    </source>
</evidence>